<dbReference type="EMBL" id="LWCA01000706">
    <property type="protein sequence ID" value="OAF67263.1"/>
    <property type="molecule type" value="Genomic_DNA"/>
</dbReference>
<proteinExistence type="predicted"/>
<keyword evidence="4" id="KW-1185">Reference proteome</keyword>
<gene>
    <name evidence="3" type="ORF">A3Q56_05010</name>
</gene>
<evidence type="ECO:0000256" key="1">
    <source>
        <dbReference type="SAM" id="Coils"/>
    </source>
</evidence>
<reference evidence="3 4" key="1">
    <citation type="submission" date="2016-04" db="EMBL/GenBank/DDBJ databases">
        <title>The genome of Intoshia linei affirms orthonectids as highly simplified spiralians.</title>
        <authorList>
            <person name="Mikhailov K.V."/>
            <person name="Slusarev G.S."/>
            <person name="Nikitin M.A."/>
            <person name="Logacheva M.D."/>
            <person name="Penin A."/>
            <person name="Aleoshin V."/>
            <person name="Panchin Y.V."/>
        </authorList>
    </citation>
    <scope>NUCLEOTIDE SEQUENCE [LARGE SCALE GENOMIC DNA]</scope>
    <source>
        <strain evidence="3">Intl2013</strain>
        <tissue evidence="3">Whole animal</tissue>
    </source>
</reference>
<keyword evidence="1" id="KW-0175">Coiled coil</keyword>
<dbReference type="AlphaFoldDB" id="A0A177B0V4"/>
<feature type="compositionally biased region" description="Polar residues" evidence="2">
    <location>
        <begin position="982"/>
        <end position="999"/>
    </location>
</feature>
<evidence type="ECO:0000313" key="3">
    <source>
        <dbReference type="EMBL" id="OAF67263.1"/>
    </source>
</evidence>
<dbReference type="Proteomes" id="UP000078046">
    <property type="component" value="Unassembled WGS sequence"/>
</dbReference>
<evidence type="ECO:0000313" key="4">
    <source>
        <dbReference type="Proteomes" id="UP000078046"/>
    </source>
</evidence>
<evidence type="ECO:0000256" key="2">
    <source>
        <dbReference type="SAM" id="MobiDB-lite"/>
    </source>
</evidence>
<feature type="region of interest" description="Disordered" evidence="2">
    <location>
        <begin position="628"/>
        <end position="666"/>
    </location>
</feature>
<feature type="compositionally biased region" description="Basic and acidic residues" evidence="2">
    <location>
        <begin position="1000"/>
        <end position="1011"/>
    </location>
</feature>
<sequence length="1029" mass="117635">MTLFVKSLLSSSKDDLPVGVSTSNGNEAIKIASLSALQGSLSIGWITPSNVQSNISKYINPVLVSKRNRFNQTPDEIKLKFNSVLNNVYDKGNISSYSKQHSTCKNTDTVSNSIGNKHNSCFSSRLNYFKQLCSKIMPEKVYNRQCKRNYLISSNPSFDIHNTHSINNQINSNVSNLEHTVKYKQTYLETDAGHLKHESKPVKRMYNFKDHSNSLSVPDLTTVGTKNHINSSLDDNTFVDIKNIVPIKQNPWYTRDKAIKAKMFTSNSEITKISRNFNVRTKENIKDNCDTLKKSAQIHVALEKKRTVKIIEKSENTHKTTIPDILVEQNIVNILETNKSVLNETNCKPSQMNDFPIWPFIKKVSQNSEKETPKPIKTKKTVKIEKNTLKMEKMTKVLEIALLKDKKSQHLTIANFNEMNGSKEMKPPDNVSIIPKFDDSLTITPIVKSHIASNYDTTYETKDINDINTNPVLNNASLHRQDDETEPMTVSNLSITKKELQKNENILINVDLPMMTIINNNNESKVEKIFREKCNLSDTSSNNKDRINDGFVGKIRKRFTSLSHKIHHQNNKKFFKYKCESEPMDIKCVQDAKVLDVVSIDKKILLTDKKHACYKYIKKIEQEQDVGFNFNNNSSNKKGRKSVLPTKSNNRTAPNPPTRPNLSCKDTPLENLHEKLNKCIKLQISKVEELKNVKPNNLNRYDGTETVNIKIQKEFISESIDCAPCKGDTYEKKIENCKVLSNNSEIDNIMHHNEKNMVELEQEKENSQTELESSNEKVSISCIMDEDKNSFLDLESWKHYTFTPTYEETPKKSKLSSFVMRPASNIIRDKDERNSYSSKMSTITETLGNCNVNISPEHLHTRNFIKEFLDKLRREEGDSDIDSDDYEFVGAGVIVDDGLFKKKRTTNRLSFSEARPTVYEYPSEQCLLDTYFDTFDNGETDDAHEPVNETEGEACTLDNYISKYQPVYTLGSYGIVDSQIQSKPNSENANLGQSLLQSKDSTKKDTEESKKPYVDYIQNDFSFSADILF</sequence>
<name>A0A177B0V4_9BILA</name>
<protein>
    <submittedName>
        <fullName evidence="3">Uncharacterized protein</fullName>
    </submittedName>
</protein>
<accession>A0A177B0V4</accession>
<feature type="region of interest" description="Disordered" evidence="2">
    <location>
        <begin position="982"/>
        <end position="1011"/>
    </location>
</feature>
<organism evidence="3 4">
    <name type="scientific">Intoshia linei</name>
    <dbReference type="NCBI Taxonomy" id="1819745"/>
    <lineage>
        <taxon>Eukaryota</taxon>
        <taxon>Metazoa</taxon>
        <taxon>Spiralia</taxon>
        <taxon>Lophotrochozoa</taxon>
        <taxon>Mesozoa</taxon>
        <taxon>Orthonectida</taxon>
        <taxon>Rhopaluridae</taxon>
        <taxon>Intoshia</taxon>
    </lineage>
</organism>
<feature type="coiled-coil region" evidence="1">
    <location>
        <begin position="750"/>
        <end position="777"/>
    </location>
</feature>
<comment type="caution">
    <text evidence="3">The sequence shown here is derived from an EMBL/GenBank/DDBJ whole genome shotgun (WGS) entry which is preliminary data.</text>
</comment>